<feature type="transmembrane region" description="Helical" evidence="2">
    <location>
        <begin position="265"/>
        <end position="291"/>
    </location>
</feature>
<keyword evidence="2" id="KW-0472">Membrane</keyword>
<feature type="transmembrane region" description="Helical" evidence="2">
    <location>
        <begin position="297"/>
        <end position="319"/>
    </location>
</feature>
<evidence type="ECO:0000313" key="3">
    <source>
        <dbReference type="EMBL" id="RAK32921.1"/>
    </source>
</evidence>
<dbReference type="EMBL" id="QLMJ01000013">
    <property type="protein sequence ID" value="RAK32921.1"/>
    <property type="molecule type" value="Genomic_DNA"/>
</dbReference>
<proteinExistence type="predicted"/>
<dbReference type="RefSeq" id="WP_181557992.1">
    <property type="nucleotide sequence ID" value="NZ_JACHWI010000005.1"/>
</dbReference>
<gene>
    <name evidence="3" type="ORF">B0I29_113218</name>
</gene>
<feature type="transmembrane region" description="Helical" evidence="2">
    <location>
        <begin position="239"/>
        <end position="258"/>
    </location>
</feature>
<keyword evidence="2" id="KW-0812">Transmembrane</keyword>
<evidence type="ECO:0000256" key="1">
    <source>
        <dbReference type="SAM" id="MobiDB-lite"/>
    </source>
</evidence>
<sequence>MSVLENRYRLLLRVYPAGHRADYEEEMIGVLMAGSAPERRVPPPAEVADLLRSGLAVRLGRLGRAWRTERGSGWRDAAAVAGLVIAAMLAAVAGRRLVAGLRVLLFSSPDQPMAMFGIRGLLLLDVSLRFAFWALVCAAALFGLRRTAAWLVWPAALVELGAVIWWLPGTPVQSSIRLSWSLVTVGVAIACLVVARRGRPVPVLFGRRGLVLFSAVAGGLLVAEALAELDFATGRAWPVRIFELALFLLVATAVLTVAPGVRGRVAVLLVPAFAGPITWELALSSGLLTIVGSGDDLFAQIFLVLAVPLIAFAAALIVFQVWRRTLTNGHATNGHTTNGHTTNGHATNGHATNGHATNGAERFEVGEQG</sequence>
<keyword evidence="2" id="KW-1133">Transmembrane helix</keyword>
<evidence type="ECO:0000256" key="2">
    <source>
        <dbReference type="SAM" id="Phobius"/>
    </source>
</evidence>
<feature type="transmembrane region" description="Helical" evidence="2">
    <location>
        <begin position="148"/>
        <end position="167"/>
    </location>
</feature>
<protein>
    <submittedName>
        <fullName evidence="3">Uncharacterized protein</fullName>
    </submittedName>
</protein>
<feature type="transmembrane region" description="Helical" evidence="2">
    <location>
        <begin position="77"/>
        <end position="98"/>
    </location>
</feature>
<feature type="transmembrane region" description="Helical" evidence="2">
    <location>
        <begin position="179"/>
        <end position="198"/>
    </location>
</feature>
<organism evidence="3 4">
    <name type="scientific">Actinoplanes lutulentus</name>
    <dbReference type="NCBI Taxonomy" id="1287878"/>
    <lineage>
        <taxon>Bacteria</taxon>
        <taxon>Bacillati</taxon>
        <taxon>Actinomycetota</taxon>
        <taxon>Actinomycetes</taxon>
        <taxon>Micromonosporales</taxon>
        <taxon>Micromonosporaceae</taxon>
        <taxon>Actinoplanes</taxon>
    </lineage>
</organism>
<reference evidence="3 4" key="1">
    <citation type="submission" date="2018-06" db="EMBL/GenBank/DDBJ databases">
        <title>Genomic Encyclopedia of Type Strains, Phase III (KMG-III): the genomes of soil and plant-associated and newly described type strains.</title>
        <authorList>
            <person name="Whitman W."/>
        </authorList>
    </citation>
    <scope>NUCLEOTIDE SEQUENCE [LARGE SCALE GENOMIC DNA]</scope>
    <source>
        <strain evidence="3 4">CGMCC 4.7090</strain>
    </source>
</reference>
<feature type="transmembrane region" description="Helical" evidence="2">
    <location>
        <begin position="210"/>
        <end position="227"/>
    </location>
</feature>
<keyword evidence="4" id="KW-1185">Reference proteome</keyword>
<accession>A0A327Z9H8</accession>
<dbReference type="Proteomes" id="UP000249341">
    <property type="component" value="Unassembled WGS sequence"/>
</dbReference>
<name>A0A327Z9H8_9ACTN</name>
<evidence type="ECO:0000313" key="4">
    <source>
        <dbReference type="Proteomes" id="UP000249341"/>
    </source>
</evidence>
<feature type="transmembrane region" description="Helical" evidence="2">
    <location>
        <begin position="118"/>
        <end position="141"/>
    </location>
</feature>
<dbReference type="AlphaFoldDB" id="A0A327Z9H8"/>
<feature type="compositionally biased region" description="Low complexity" evidence="1">
    <location>
        <begin position="330"/>
        <end position="360"/>
    </location>
</feature>
<comment type="caution">
    <text evidence="3">The sequence shown here is derived from an EMBL/GenBank/DDBJ whole genome shotgun (WGS) entry which is preliminary data.</text>
</comment>
<feature type="region of interest" description="Disordered" evidence="1">
    <location>
        <begin position="330"/>
        <end position="369"/>
    </location>
</feature>